<dbReference type="AlphaFoldDB" id="Q4N7Q7"/>
<comment type="similarity">
    <text evidence="2 6">Belongs to the adaptor complexes small subunit family.</text>
</comment>
<dbReference type="STRING" id="5875.Q4N7Q7"/>
<evidence type="ECO:0000256" key="2">
    <source>
        <dbReference type="ARBA" id="ARBA00006972"/>
    </source>
</evidence>
<keyword evidence="3 6" id="KW-0813">Transport</keyword>
<accession>Q4N7Q7</accession>
<dbReference type="SUPFAM" id="SSF64356">
    <property type="entry name" value="SNARE-like"/>
    <property type="match status" value="1"/>
</dbReference>
<dbReference type="OMA" id="GHVVETN"/>
<proteinExistence type="inferred from homology"/>
<dbReference type="EMBL" id="AAGK01000001">
    <property type="protein sequence ID" value="EAN34001.1"/>
    <property type="molecule type" value="Genomic_DNA"/>
</dbReference>
<gene>
    <name evidence="8" type="ordered locus">TP01_0763</name>
</gene>
<comment type="caution">
    <text evidence="8">The sequence shown here is derived from an EMBL/GenBank/DDBJ whole genome shotgun (WGS) entry which is preliminary data.</text>
</comment>
<protein>
    <recommendedName>
        <fullName evidence="6">AP complex subunit sigma</fullName>
    </recommendedName>
</protein>
<evidence type="ECO:0000256" key="5">
    <source>
        <dbReference type="ARBA" id="ARBA00023136"/>
    </source>
</evidence>
<dbReference type="GO" id="GO:0012505">
    <property type="term" value="C:endomembrane system"/>
    <property type="evidence" value="ECO:0007669"/>
    <property type="project" value="UniProtKB-SubCell"/>
</dbReference>
<name>Q4N7Q7_THEPA</name>
<reference evidence="8 9" key="1">
    <citation type="journal article" date="2005" name="Science">
        <title>Genome sequence of Theileria parva, a bovine pathogen that transforms lymphocytes.</title>
        <authorList>
            <person name="Gardner M.J."/>
            <person name="Bishop R."/>
            <person name="Shah T."/>
            <person name="de Villiers E.P."/>
            <person name="Carlton J.M."/>
            <person name="Hall N."/>
            <person name="Ren Q."/>
            <person name="Paulsen I.T."/>
            <person name="Pain A."/>
            <person name="Berriman M."/>
            <person name="Wilson R.J.M."/>
            <person name="Sato S."/>
            <person name="Ralph S.A."/>
            <person name="Mann D.J."/>
            <person name="Xiong Z."/>
            <person name="Shallom S.J."/>
            <person name="Weidman J."/>
            <person name="Jiang L."/>
            <person name="Lynn J."/>
            <person name="Weaver B."/>
            <person name="Shoaibi A."/>
            <person name="Domingo A.R."/>
            <person name="Wasawo D."/>
            <person name="Crabtree J."/>
            <person name="Wortman J.R."/>
            <person name="Haas B."/>
            <person name="Angiuoli S.V."/>
            <person name="Creasy T.H."/>
            <person name="Lu C."/>
            <person name="Suh B."/>
            <person name="Silva J.C."/>
            <person name="Utterback T.R."/>
            <person name="Feldblyum T.V."/>
            <person name="Pertea M."/>
            <person name="Allen J."/>
            <person name="Nierman W.C."/>
            <person name="Taracha E.L.N."/>
            <person name="Salzberg S.L."/>
            <person name="White O.R."/>
            <person name="Fitzhugh H.A."/>
            <person name="Morzaria S."/>
            <person name="Venter J.C."/>
            <person name="Fraser C.M."/>
            <person name="Nene V."/>
        </authorList>
    </citation>
    <scope>NUCLEOTIDE SEQUENCE [LARGE SCALE GENOMIC DNA]</scope>
    <source>
        <strain evidence="8 9">Muguga</strain>
    </source>
</reference>
<dbReference type="GO" id="GO:0005737">
    <property type="term" value="C:cytoplasm"/>
    <property type="evidence" value="ECO:0007669"/>
    <property type="project" value="UniProtKB-ARBA"/>
</dbReference>
<dbReference type="InParanoid" id="Q4N7Q7"/>
<comment type="subcellular location">
    <subcellularLocation>
        <location evidence="1">Endomembrane system</location>
    </subcellularLocation>
</comment>
<evidence type="ECO:0000313" key="8">
    <source>
        <dbReference type="EMBL" id="EAN34001.1"/>
    </source>
</evidence>
<dbReference type="Proteomes" id="UP000001949">
    <property type="component" value="Unassembled WGS sequence"/>
</dbReference>
<dbReference type="FunCoup" id="Q4N7Q7">
    <property type="interactions" value="21"/>
</dbReference>
<dbReference type="PIRSF" id="PIRSF015588">
    <property type="entry name" value="AP_complex_sigma"/>
    <property type="match status" value="1"/>
</dbReference>
<dbReference type="KEGG" id="tpv:TP01_0763"/>
<dbReference type="PANTHER" id="PTHR11753">
    <property type="entry name" value="ADAPTOR COMPLEXES SMALL SUBUNIT FAMILY"/>
    <property type="match status" value="1"/>
</dbReference>
<dbReference type="eggNOG" id="KOG0934">
    <property type="taxonomic scope" value="Eukaryota"/>
</dbReference>
<dbReference type="FunFam" id="3.30.450.60:FF:000010">
    <property type="entry name" value="AP complex subunit sigma"/>
    <property type="match status" value="1"/>
</dbReference>
<keyword evidence="4 6" id="KW-0653">Protein transport</keyword>
<dbReference type="VEuPathDB" id="PiroplasmaDB:TpMuguga_01g00763"/>
<dbReference type="Pfam" id="PF01217">
    <property type="entry name" value="Clat_adaptor_s"/>
    <property type="match status" value="1"/>
</dbReference>
<keyword evidence="5 6" id="KW-0472">Membrane</keyword>
<dbReference type="Gene3D" id="3.30.450.60">
    <property type="match status" value="1"/>
</dbReference>
<evidence type="ECO:0000256" key="6">
    <source>
        <dbReference type="PIRNR" id="PIRNR015588"/>
    </source>
</evidence>
<sequence>MIKFVLLINKRGQTRLSKYYTNYPLEERTLLESELLRKCITRNENHCPFFTYKDTTIVFRRYASLFFIIGTTSDENELEIYELIHNIVVALDKHFESVCEIDILYNLEKAHLILNEMIANGRIIECNIANVLYPLSVLEKLRQSD</sequence>
<dbReference type="GO" id="GO:0006886">
    <property type="term" value="P:intracellular protein transport"/>
    <property type="evidence" value="ECO:0007669"/>
    <property type="project" value="UniProtKB-UniRule"/>
</dbReference>
<dbReference type="InterPro" id="IPR016635">
    <property type="entry name" value="AP_complex_ssu"/>
</dbReference>
<dbReference type="InterPro" id="IPR022775">
    <property type="entry name" value="AP_mu_sigma_su"/>
</dbReference>
<evidence type="ECO:0000256" key="1">
    <source>
        <dbReference type="ARBA" id="ARBA00004308"/>
    </source>
</evidence>
<evidence type="ECO:0000256" key="3">
    <source>
        <dbReference type="ARBA" id="ARBA00022448"/>
    </source>
</evidence>
<evidence type="ECO:0000256" key="4">
    <source>
        <dbReference type="ARBA" id="ARBA00022927"/>
    </source>
</evidence>
<evidence type="ECO:0000259" key="7">
    <source>
        <dbReference type="Pfam" id="PF01217"/>
    </source>
</evidence>
<organism evidence="8 9">
    <name type="scientific">Theileria parva</name>
    <name type="common">East coast fever infection agent</name>
    <dbReference type="NCBI Taxonomy" id="5875"/>
    <lineage>
        <taxon>Eukaryota</taxon>
        <taxon>Sar</taxon>
        <taxon>Alveolata</taxon>
        <taxon>Apicomplexa</taxon>
        <taxon>Aconoidasida</taxon>
        <taxon>Piroplasmida</taxon>
        <taxon>Theileriidae</taxon>
        <taxon>Theileria</taxon>
    </lineage>
</organism>
<keyword evidence="9" id="KW-1185">Reference proteome</keyword>
<dbReference type="InterPro" id="IPR011012">
    <property type="entry name" value="Longin-like_dom_sf"/>
</dbReference>
<evidence type="ECO:0000313" key="9">
    <source>
        <dbReference type="Proteomes" id="UP000001949"/>
    </source>
</evidence>
<feature type="domain" description="AP complex mu/sigma subunit" evidence="7">
    <location>
        <begin position="1"/>
        <end position="141"/>
    </location>
</feature>
<dbReference type="GeneID" id="3502573"/>